<dbReference type="EMBL" id="CAMXCT020002612">
    <property type="protein sequence ID" value="CAL1152685.1"/>
    <property type="molecule type" value="Genomic_DNA"/>
</dbReference>
<dbReference type="GO" id="GO:0003730">
    <property type="term" value="F:mRNA 3'-UTR binding"/>
    <property type="evidence" value="ECO:0007669"/>
    <property type="project" value="TreeGrafter"/>
</dbReference>
<keyword evidence="1" id="KW-0521">NADP</keyword>
<name>A0A9P1CXL0_9DINO</name>
<dbReference type="EMBL" id="CAMXCT010002612">
    <property type="protein sequence ID" value="CAI3999310.1"/>
    <property type="molecule type" value="Genomic_DNA"/>
</dbReference>
<sequence>MGCSVVGSAGTAAGLEAVVKAGAQAVNHRRWDREKGYLEACKAAAPEGFDVILEMAAHANLAVDLQLVGQNGRICIVGSKSQDININPRTLMPKQVDVRGVFLGSATPEELQDIHASLFDAMQRKALVPVVGLELPLQEAAKAHVEVMAPSSGGAAGNVVLLPPAECNL</sequence>
<gene>
    <name evidence="3" type="ORF">C1SCF055_LOCUS25529</name>
</gene>
<reference evidence="3" key="1">
    <citation type="submission" date="2022-10" db="EMBL/GenBank/DDBJ databases">
        <authorList>
            <person name="Chen Y."/>
            <person name="Dougan E. K."/>
            <person name="Chan C."/>
            <person name="Rhodes N."/>
            <person name="Thang M."/>
        </authorList>
    </citation>
    <scope>NUCLEOTIDE SEQUENCE</scope>
</reference>
<dbReference type="Gene3D" id="3.90.180.10">
    <property type="entry name" value="Medium-chain alcohol dehydrogenases, catalytic domain"/>
    <property type="match status" value="1"/>
</dbReference>
<evidence type="ECO:0000313" key="4">
    <source>
        <dbReference type="EMBL" id="CAL1152685.1"/>
    </source>
</evidence>
<dbReference type="GO" id="GO:0003960">
    <property type="term" value="F:quinone reductase (NADPH) activity"/>
    <property type="evidence" value="ECO:0007669"/>
    <property type="project" value="TreeGrafter"/>
</dbReference>
<proteinExistence type="predicted"/>
<dbReference type="GO" id="GO:0005829">
    <property type="term" value="C:cytosol"/>
    <property type="evidence" value="ECO:0007669"/>
    <property type="project" value="TreeGrafter"/>
</dbReference>
<dbReference type="InterPro" id="IPR013149">
    <property type="entry name" value="ADH-like_C"/>
</dbReference>
<dbReference type="OrthoDB" id="427803at2759"/>
<dbReference type="SUPFAM" id="SSF51735">
    <property type="entry name" value="NAD(P)-binding Rossmann-fold domains"/>
    <property type="match status" value="1"/>
</dbReference>
<feature type="domain" description="Alcohol dehydrogenase-like C-terminal" evidence="2">
    <location>
        <begin position="1"/>
        <end position="113"/>
    </location>
</feature>
<dbReference type="GO" id="GO:0070402">
    <property type="term" value="F:NADPH binding"/>
    <property type="evidence" value="ECO:0007669"/>
    <property type="project" value="TreeGrafter"/>
</dbReference>
<evidence type="ECO:0000313" key="6">
    <source>
        <dbReference type="Proteomes" id="UP001152797"/>
    </source>
</evidence>
<accession>A0A9P1CXL0</accession>
<dbReference type="PANTHER" id="PTHR44154">
    <property type="entry name" value="QUINONE OXIDOREDUCTASE"/>
    <property type="match status" value="1"/>
</dbReference>
<dbReference type="Pfam" id="PF00107">
    <property type="entry name" value="ADH_zinc_N"/>
    <property type="match status" value="1"/>
</dbReference>
<dbReference type="Proteomes" id="UP001152797">
    <property type="component" value="Unassembled WGS sequence"/>
</dbReference>
<evidence type="ECO:0000259" key="2">
    <source>
        <dbReference type="Pfam" id="PF00107"/>
    </source>
</evidence>
<evidence type="ECO:0000256" key="1">
    <source>
        <dbReference type="ARBA" id="ARBA00022857"/>
    </source>
</evidence>
<dbReference type="InterPro" id="IPR051603">
    <property type="entry name" value="Zinc-ADH_QOR/CCCR"/>
</dbReference>
<organism evidence="3">
    <name type="scientific">Cladocopium goreaui</name>
    <dbReference type="NCBI Taxonomy" id="2562237"/>
    <lineage>
        <taxon>Eukaryota</taxon>
        <taxon>Sar</taxon>
        <taxon>Alveolata</taxon>
        <taxon>Dinophyceae</taxon>
        <taxon>Suessiales</taxon>
        <taxon>Symbiodiniaceae</taxon>
        <taxon>Cladocopium</taxon>
    </lineage>
</organism>
<comment type="caution">
    <text evidence="3">The sequence shown here is derived from an EMBL/GenBank/DDBJ whole genome shotgun (WGS) entry which is preliminary data.</text>
</comment>
<protein>
    <submittedName>
        <fullName evidence="5">Quinone oxidoreductase (NADPH:quinone reductase ) (Zeta-crystallin)</fullName>
    </submittedName>
</protein>
<dbReference type="InterPro" id="IPR036291">
    <property type="entry name" value="NAD(P)-bd_dom_sf"/>
</dbReference>
<keyword evidence="6" id="KW-1185">Reference proteome</keyword>
<dbReference type="PANTHER" id="PTHR44154:SF1">
    <property type="entry name" value="QUINONE OXIDOREDUCTASE"/>
    <property type="match status" value="1"/>
</dbReference>
<evidence type="ECO:0000313" key="3">
    <source>
        <dbReference type="EMBL" id="CAI3999310.1"/>
    </source>
</evidence>
<reference evidence="4" key="2">
    <citation type="submission" date="2024-04" db="EMBL/GenBank/DDBJ databases">
        <authorList>
            <person name="Chen Y."/>
            <person name="Shah S."/>
            <person name="Dougan E. K."/>
            <person name="Thang M."/>
            <person name="Chan C."/>
        </authorList>
    </citation>
    <scope>NUCLEOTIDE SEQUENCE [LARGE SCALE GENOMIC DNA]</scope>
</reference>
<evidence type="ECO:0000313" key="5">
    <source>
        <dbReference type="EMBL" id="CAL4786622.1"/>
    </source>
</evidence>
<dbReference type="EMBL" id="CAMXCT030002612">
    <property type="protein sequence ID" value="CAL4786622.1"/>
    <property type="molecule type" value="Genomic_DNA"/>
</dbReference>
<dbReference type="Gene3D" id="3.40.50.720">
    <property type="entry name" value="NAD(P)-binding Rossmann-like Domain"/>
    <property type="match status" value="1"/>
</dbReference>
<dbReference type="AlphaFoldDB" id="A0A9P1CXL0"/>